<organism evidence="4 5">
    <name type="scientific">Cryptosporangium japonicum</name>
    <dbReference type="NCBI Taxonomy" id="80872"/>
    <lineage>
        <taxon>Bacteria</taxon>
        <taxon>Bacillati</taxon>
        <taxon>Actinomycetota</taxon>
        <taxon>Actinomycetes</taxon>
        <taxon>Cryptosporangiales</taxon>
        <taxon>Cryptosporangiaceae</taxon>
        <taxon>Cryptosporangium</taxon>
    </lineage>
</organism>
<evidence type="ECO:0000259" key="3">
    <source>
        <dbReference type="Pfam" id="PF08797"/>
    </source>
</evidence>
<protein>
    <recommendedName>
        <fullName evidence="3">HIRAN domain-containing protein</fullName>
    </recommendedName>
</protein>
<accession>A0ABN0VBP3</accession>
<evidence type="ECO:0000313" key="4">
    <source>
        <dbReference type="EMBL" id="GAA0284475.1"/>
    </source>
</evidence>
<evidence type="ECO:0000313" key="5">
    <source>
        <dbReference type="Proteomes" id="UP001500967"/>
    </source>
</evidence>
<sequence>MSRILELWGQRGWAAQEVAGETHHLAAIQGLFGGSIPDDGAEMETPALLVPDPHNPHDRNAVEVRCRGALVGYLPREDAARYAPILTELVRQGWTPSVSASVWCGYGTGRVRLSLAEPHMLVPLNLPPSANHTVLPDGHAIQVTGEEQHLRDLAPFLRAEGEAWVYATLHELTEQRARSTRTVVEVRVDDQVVGTLTPRMSGELLPVVRFLAEHDSLAVSKAIVKGNRLKADVTLYAARAGDLPPAWLDEAGARRRPAVDPGGIVSGHVDAPAEVTPRVAPAKPPQPVATVWRFNPPPGWPSPPREWRPPPGWRPDPRWPDPPAGWAFWVEETVV</sequence>
<name>A0ABN0VBP3_9ACTN</name>
<keyword evidence="5" id="KW-1185">Reference proteome</keyword>
<dbReference type="Proteomes" id="UP001500967">
    <property type="component" value="Unassembled WGS sequence"/>
</dbReference>
<feature type="domain" description="HIRAN" evidence="3">
    <location>
        <begin position="46"/>
        <end position="87"/>
    </location>
</feature>
<evidence type="ECO:0000256" key="2">
    <source>
        <dbReference type="ARBA" id="ARBA00022801"/>
    </source>
</evidence>
<gene>
    <name evidence="4" type="ORF">GCM10009539_85830</name>
</gene>
<dbReference type="InterPro" id="IPR014905">
    <property type="entry name" value="HIRAN"/>
</dbReference>
<dbReference type="EMBL" id="BAAAGX010000046">
    <property type="protein sequence ID" value="GAA0284475.1"/>
    <property type="molecule type" value="Genomic_DNA"/>
</dbReference>
<dbReference type="Gene3D" id="3.30.70.2330">
    <property type="match status" value="1"/>
</dbReference>
<evidence type="ECO:0000256" key="1">
    <source>
        <dbReference type="ARBA" id="ARBA00022723"/>
    </source>
</evidence>
<keyword evidence="2" id="KW-0378">Hydrolase</keyword>
<proteinExistence type="predicted"/>
<reference evidence="4 5" key="1">
    <citation type="journal article" date="2019" name="Int. J. Syst. Evol. Microbiol.">
        <title>The Global Catalogue of Microorganisms (GCM) 10K type strain sequencing project: providing services to taxonomists for standard genome sequencing and annotation.</title>
        <authorList>
            <consortium name="The Broad Institute Genomics Platform"/>
            <consortium name="The Broad Institute Genome Sequencing Center for Infectious Disease"/>
            <person name="Wu L."/>
            <person name="Ma J."/>
        </authorList>
    </citation>
    <scope>NUCLEOTIDE SEQUENCE [LARGE SCALE GENOMIC DNA]</scope>
    <source>
        <strain evidence="4 5">JCM 10425</strain>
    </source>
</reference>
<comment type="caution">
    <text evidence="4">The sequence shown here is derived from an EMBL/GenBank/DDBJ whole genome shotgun (WGS) entry which is preliminary data.</text>
</comment>
<keyword evidence="1" id="KW-0479">Metal-binding</keyword>
<dbReference type="RefSeq" id="WP_344654709.1">
    <property type="nucleotide sequence ID" value="NZ_BAAAGX010000046.1"/>
</dbReference>
<dbReference type="Pfam" id="PF08797">
    <property type="entry name" value="HIRAN"/>
    <property type="match status" value="1"/>
</dbReference>